<comment type="caution">
    <text evidence="1">The sequence shown here is derived from an EMBL/GenBank/DDBJ whole genome shotgun (WGS) entry which is preliminary data.</text>
</comment>
<evidence type="ECO:0000313" key="2">
    <source>
        <dbReference type="Proteomes" id="UP000004605"/>
    </source>
</evidence>
<accession>F9S6J8</accession>
<gene>
    <name evidence="1" type="ORF">VII00023_06432</name>
</gene>
<protein>
    <submittedName>
        <fullName evidence="1">Uncharacterized protein</fullName>
    </submittedName>
</protein>
<sequence length="76" mass="8578">MFSAIHVAAALFVELGLFVATDFHAVVEPLSLVQDSADSEFVIGYQERKGRRRCKFFFLPRCLLGCSQNWLHTPSC</sequence>
<keyword evidence="2" id="KW-1185">Reference proteome</keyword>
<name>F9S6J8_9VIBR</name>
<evidence type="ECO:0000313" key="1">
    <source>
        <dbReference type="EMBL" id="EGU32655.1"/>
    </source>
</evidence>
<dbReference type="EMBL" id="AFWF01000270">
    <property type="protein sequence ID" value="EGU32655.1"/>
    <property type="molecule type" value="Genomic_DNA"/>
</dbReference>
<organism evidence="1 2">
    <name type="scientific">Vibrio ichthyoenteri ATCC 700023</name>
    <dbReference type="NCBI Taxonomy" id="870968"/>
    <lineage>
        <taxon>Bacteria</taxon>
        <taxon>Pseudomonadati</taxon>
        <taxon>Pseudomonadota</taxon>
        <taxon>Gammaproteobacteria</taxon>
        <taxon>Vibrionales</taxon>
        <taxon>Vibrionaceae</taxon>
        <taxon>Vibrio</taxon>
    </lineage>
</organism>
<proteinExistence type="predicted"/>
<dbReference type="Proteomes" id="UP000004605">
    <property type="component" value="Unassembled WGS sequence"/>
</dbReference>
<reference evidence="1 2" key="1">
    <citation type="journal article" date="2012" name="Int. J. Syst. Evol. Microbiol.">
        <title>Vibrio caribbeanicus sp. nov., isolated from the marine sponge Scleritoderma cyanea.</title>
        <authorList>
            <person name="Hoffmann M."/>
            <person name="Monday S.R."/>
            <person name="Allard M.W."/>
            <person name="Strain E.A."/>
            <person name="Whittaker P."/>
            <person name="Naum M."/>
            <person name="McCarthy P.J."/>
            <person name="Lopez J.V."/>
            <person name="Fischer M."/>
            <person name="Brown E.W."/>
        </authorList>
    </citation>
    <scope>NUCLEOTIDE SEQUENCE [LARGE SCALE GENOMIC DNA]</scope>
    <source>
        <strain evidence="1 2">ATCC 700023</strain>
    </source>
</reference>
<dbReference type="AlphaFoldDB" id="F9S6J8"/>